<dbReference type="Gene3D" id="1.10.287.3490">
    <property type="match status" value="1"/>
</dbReference>
<comment type="caution">
    <text evidence="1">The sequence shown here is derived from an EMBL/GenBank/DDBJ whole genome shotgun (WGS) entry which is preliminary data.</text>
</comment>
<protein>
    <submittedName>
        <fullName evidence="1">Uncharacterized protein</fullName>
    </submittedName>
</protein>
<organism evidence="1 2">
    <name type="scientific">Streblomastix strix</name>
    <dbReference type="NCBI Taxonomy" id="222440"/>
    <lineage>
        <taxon>Eukaryota</taxon>
        <taxon>Metamonada</taxon>
        <taxon>Preaxostyla</taxon>
        <taxon>Oxymonadida</taxon>
        <taxon>Streblomastigidae</taxon>
        <taxon>Streblomastix</taxon>
    </lineage>
</organism>
<accession>A0A5J4VNP7</accession>
<dbReference type="EMBL" id="SNRW01005926">
    <property type="protein sequence ID" value="KAA6384085.1"/>
    <property type="molecule type" value="Genomic_DNA"/>
</dbReference>
<proteinExistence type="predicted"/>
<dbReference type="AlphaFoldDB" id="A0A5J4VNP7"/>
<sequence length="139" mass="15928">MKEFNNLETAILNPEIRAARSENLVDQIEVAEEALVSLIENASQIFAELSQGPETDKEKFQDQIKQFMQNFNKVSTLVPIAKNNSFHEIPQELESYNERMDLELANMKTKAMIASIDRALDKLTDPKDDQNETDQQNKL</sequence>
<name>A0A5J4VNP7_9EUKA</name>
<gene>
    <name evidence="1" type="ORF">EZS28_020389</name>
</gene>
<evidence type="ECO:0000313" key="2">
    <source>
        <dbReference type="Proteomes" id="UP000324800"/>
    </source>
</evidence>
<dbReference type="Proteomes" id="UP000324800">
    <property type="component" value="Unassembled WGS sequence"/>
</dbReference>
<evidence type="ECO:0000313" key="1">
    <source>
        <dbReference type="EMBL" id="KAA6384085.1"/>
    </source>
</evidence>
<reference evidence="1 2" key="1">
    <citation type="submission" date="2019-03" db="EMBL/GenBank/DDBJ databases">
        <title>Single cell metagenomics reveals metabolic interactions within the superorganism composed of flagellate Streblomastix strix and complex community of Bacteroidetes bacteria on its surface.</title>
        <authorList>
            <person name="Treitli S.C."/>
            <person name="Kolisko M."/>
            <person name="Husnik F."/>
            <person name="Keeling P."/>
            <person name="Hampl V."/>
        </authorList>
    </citation>
    <scope>NUCLEOTIDE SEQUENCE [LARGE SCALE GENOMIC DNA]</scope>
    <source>
        <strain evidence="1">ST1C</strain>
    </source>
</reference>